<dbReference type="Gene3D" id="1.25.10.10">
    <property type="entry name" value="Leucine-rich Repeat Variant"/>
    <property type="match status" value="1"/>
</dbReference>
<dbReference type="Proteomes" id="UP001303473">
    <property type="component" value="Unassembled WGS sequence"/>
</dbReference>
<dbReference type="GO" id="GO:0005635">
    <property type="term" value="C:nuclear envelope"/>
    <property type="evidence" value="ECO:0007669"/>
    <property type="project" value="TreeGrafter"/>
</dbReference>
<evidence type="ECO:0000256" key="3">
    <source>
        <dbReference type="ARBA" id="ARBA00022448"/>
    </source>
</evidence>
<dbReference type="FunFam" id="1.25.10.10:FF:000362">
    <property type="entry name" value="Importin 11, putative"/>
    <property type="match status" value="1"/>
</dbReference>
<proteinExistence type="inferred from homology"/>
<feature type="compositionally biased region" description="Basic residues" evidence="5">
    <location>
        <begin position="1"/>
        <end position="11"/>
    </location>
</feature>
<feature type="region of interest" description="Disordered" evidence="5">
    <location>
        <begin position="1"/>
        <end position="42"/>
    </location>
</feature>
<dbReference type="PROSITE" id="PS50166">
    <property type="entry name" value="IMPORTIN_B_NT"/>
    <property type="match status" value="1"/>
</dbReference>
<dbReference type="InterPro" id="IPR011989">
    <property type="entry name" value="ARM-like"/>
</dbReference>
<protein>
    <submittedName>
        <fullName evidence="7">Armadillo-type protein</fullName>
    </submittedName>
</protein>
<keyword evidence="3" id="KW-0813">Transport</keyword>
<dbReference type="GO" id="GO:0005829">
    <property type="term" value="C:cytosol"/>
    <property type="evidence" value="ECO:0007669"/>
    <property type="project" value="TreeGrafter"/>
</dbReference>
<dbReference type="InterPro" id="IPR058669">
    <property type="entry name" value="TPR_IPO7/11-like"/>
</dbReference>
<evidence type="ECO:0000259" key="6">
    <source>
        <dbReference type="PROSITE" id="PS50166"/>
    </source>
</evidence>
<evidence type="ECO:0000256" key="2">
    <source>
        <dbReference type="ARBA" id="ARBA00007991"/>
    </source>
</evidence>
<dbReference type="InterPro" id="IPR016024">
    <property type="entry name" value="ARM-type_fold"/>
</dbReference>
<dbReference type="EMBL" id="MU853787">
    <property type="protein sequence ID" value="KAK3941056.1"/>
    <property type="molecule type" value="Genomic_DNA"/>
</dbReference>
<dbReference type="GO" id="GO:0031267">
    <property type="term" value="F:small GTPase binding"/>
    <property type="evidence" value="ECO:0007669"/>
    <property type="project" value="InterPro"/>
</dbReference>
<evidence type="ECO:0000256" key="1">
    <source>
        <dbReference type="ARBA" id="ARBA00004123"/>
    </source>
</evidence>
<dbReference type="Pfam" id="PF25758">
    <property type="entry name" value="TPR_IPO11"/>
    <property type="match status" value="1"/>
</dbReference>
<dbReference type="PANTHER" id="PTHR10997">
    <property type="entry name" value="IMPORTIN-7, 8, 11"/>
    <property type="match status" value="1"/>
</dbReference>
<dbReference type="SMART" id="SM00913">
    <property type="entry name" value="IBN_N"/>
    <property type="match status" value="1"/>
</dbReference>
<keyword evidence="8" id="KW-1185">Reference proteome</keyword>
<dbReference type="InterPro" id="IPR001494">
    <property type="entry name" value="Importin-beta_N"/>
</dbReference>
<evidence type="ECO:0000313" key="8">
    <source>
        <dbReference type="Proteomes" id="UP001303473"/>
    </source>
</evidence>
<dbReference type="Pfam" id="PF03810">
    <property type="entry name" value="IBN_N"/>
    <property type="match status" value="1"/>
</dbReference>
<comment type="caution">
    <text evidence="7">The sequence shown here is derived from an EMBL/GenBank/DDBJ whole genome shotgun (WGS) entry which is preliminary data.</text>
</comment>
<comment type="similarity">
    <text evidence="2">Belongs to the importin beta family.</text>
</comment>
<keyword evidence="4" id="KW-0539">Nucleus</keyword>
<name>A0AAN6N8D9_9PEZI</name>
<comment type="subcellular location">
    <subcellularLocation>
        <location evidence="1">Nucleus</location>
    </subcellularLocation>
</comment>
<reference evidence="8" key="1">
    <citation type="journal article" date="2023" name="Mol. Phylogenet. Evol.">
        <title>Genome-scale phylogeny and comparative genomics of the fungal order Sordariales.</title>
        <authorList>
            <person name="Hensen N."/>
            <person name="Bonometti L."/>
            <person name="Westerberg I."/>
            <person name="Brannstrom I.O."/>
            <person name="Guillou S."/>
            <person name="Cros-Aarteil S."/>
            <person name="Calhoun S."/>
            <person name="Haridas S."/>
            <person name="Kuo A."/>
            <person name="Mondo S."/>
            <person name="Pangilinan J."/>
            <person name="Riley R."/>
            <person name="LaButti K."/>
            <person name="Andreopoulos B."/>
            <person name="Lipzen A."/>
            <person name="Chen C."/>
            <person name="Yan M."/>
            <person name="Daum C."/>
            <person name="Ng V."/>
            <person name="Clum A."/>
            <person name="Steindorff A."/>
            <person name="Ohm R.A."/>
            <person name="Martin F."/>
            <person name="Silar P."/>
            <person name="Natvig D.O."/>
            <person name="Lalanne C."/>
            <person name="Gautier V."/>
            <person name="Ament-Velasquez S.L."/>
            <person name="Kruys A."/>
            <person name="Hutchinson M.I."/>
            <person name="Powell A.J."/>
            <person name="Barry K."/>
            <person name="Miller A.N."/>
            <person name="Grigoriev I.V."/>
            <person name="Debuchy R."/>
            <person name="Gladieux P."/>
            <person name="Hiltunen Thoren M."/>
            <person name="Johannesson H."/>
        </authorList>
    </citation>
    <scope>NUCLEOTIDE SEQUENCE [LARGE SCALE GENOMIC DNA]</scope>
    <source>
        <strain evidence="8">CBS 340.73</strain>
    </source>
</reference>
<dbReference type="SUPFAM" id="SSF48371">
    <property type="entry name" value="ARM repeat"/>
    <property type="match status" value="1"/>
</dbReference>
<accession>A0AAN6N8D9</accession>
<gene>
    <name evidence="7" type="ORF">QBC46DRAFT_432447</name>
</gene>
<evidence type="ECO:0000256" key="5">
    <source>
        <dbReference type="SAM" id="MobiDB-lite"/>
    </source>
</evidence>
<organism evidence="7 8">
    <name type="scientific">Diplogelasinospora grovesii</name>
    <dbReference type="NCBI Taxonomy" id="303347"/>
    <lineage>
        <taxon>Eukaryota</taxon>
        <taxon>Fungi</taxon>
        <taxon>Dikarya</taxon>
        <taxon>Ascomycota</taxon>
        <taxon>Pezizomycotina</taxon>
        <taxon>Sordariomycetes</taxon>
        <taxon>Sordariomycetidae</taxon>
        <taxon>Sordariales</taxon>
        <taxon>Diplogelasinosporaceae</taxon>
        <taxon>Diplogelasinospora</taxon>
    </lineage>
</organism>
<evidence type="ECO:0000313" key="7">
    <source>
        <dbReference type="EMBL" id="KAK3941056.1"/>
    </source>
</evidence>
<feature type="domain" description="Importin N-terminal" evidence="6">
    <location>
        <begin position="94"/>
        <end position="166"/>
    </location>
</feature>
<sequence length="1109" mass="125399">MQARANRKPAPKWHEAGRAYTSDTTDPNLDRRTGTSPVPRVTRSSCYITQRGGAAKMSFAIEVPGEATPLSLFELGKALEAGALSTDHAQRQSASQQLQAWETQPEYFSTLQTVFLDKSLRIEIRLLAIICIKNGIDKYWRHTAKHAIKPPEKQLMRSRLLQGSVDEPDRTLALHNALAVAKIVRIDYPDHWPDAMQIIINVTRSAQNGNPAHLGGALLVLLRVVKELSTARIRRIQTSLQAVTPELVQLLGQIYTEKTAYWQEFFMKGRGDEDDADYAMQNSLTALKILRRLVTFGYDNPHTDNMVQGFWSLSQNQFDQFLNGVSHDSWIPAPFQDLVGKHLIQFTKLHIDMCEQHPHSFPALPNSIPLVNAYWNLVKEFSDVFEKSGGIKETASRIDGGNPKHEGPLSEKLALKGLLLLRSCVAIAYRPVQTFKYRSPETKELEKAAQETIKTQLLTSNLLLDIVQVIISKLFIFRKSDLDAWEEDPEEWESQERSEGQAYEWAVRPCAERLLIDLLTHYKELGQPLLTYCELATKVDMDIVTKEAAYTALGCAAAIVRDTFDFDRFLNNTLVKDAQIDDPMAKLLRRRIAILLSQWISVKVGDSSRPTVYEIYRHLMNPNDKHNDEVVRITAARQLKYIADEFEFNSEAFLPYAGDMFTLLIKLLDEVSSDEVKLAILNTMRSIIERMESSISPFGDMIMGMLPKLWESAASEEYMIKQSALAIMAALVMSMRGDSRRYQDAIVPLLREAMNPDSPLHLHLIEDSVYLWKSVLEQSSRPLHPELTQMVQLALPLVEYDTEVSAQCQHVVRYYILLAPQEMLSDNFRRPTLAALAKALDLSSREQMENATKSIELIIAAGEALGGVQGVSVIVQDMLEIGLLKSIMEGLHSLWEASQSTGPNKKTTRLITNTQELDYYALLARICLADPGVFVQMLAGFGTVGLGTNDPVKTVWSWLGTQWFAKFDAIADVERQKLSLLAMTRLLELPDMNMQEYLTLARLQDFLSMWTSVLTRLADGSTEDDVNRRDCLVWGDNSASFDYDTPIDVYEREAVHQDLIHKVPAYEFVQVRLHDLVRRAGGEQAFEANWAVNVDKEVLEGFQSLFTIL</sequence>
<dbReference type="PANTHER" id="PTHR10997:SF7">
    <property type="entry name" value="IMPORTIN-11"/>
    <property type="match status" value="1"/>
</dbReference>
<dbReference type="GO" id="GO:0006606">
    <property type="term" value="P:protein import into nucleus"/>
    <property type="evidence" value="ECO:0007669"/>
    <property type="project" value="TreeGrafter"/>
</dbReference>
<evidence type="ECO:0000256" key="4">
    <source>
        <dbReference type="ARBA" id="ARBA00023242"/>
    </source>
</evidence>
<dbReference type="AlphaFoldDB" id="A0AAN6N8D9"/>